<accession>A0AAW5JK86</accession>
<organism evidence="3 5">
    <name type="scientific">Intestinimonas massiliensis</name>
    <name type="common">ex Afouda et al. 2020</name>
    <dbReference type="NCBI Taxonomy" id="1673721"/>
    <lineage>
        <taxon>Bacteria</taxon>
        <taxon>Bacillati</taxon>
        <taxon>Bacillota</taxon>
        <taxon>Clostridia</taxon>
        <taxon>Eubacteriales</taxon>
        <taxon>Intestinimonas</taxon>
    </lineage>
</organism>
<evidence type="ECO:0000313" key="4">
    <source>
        <dbReference type="Proteomes" id="UP001200313"/>
    </source>
</evidence>
<evidence type="ECO:0000313" key="5">
    <source>
        <dbReference type="Proteomes" id="UP001204562"/>
    </source>
</evidence>
<gene>
    <name evidence="2" type="ORF">L0P79_02405</name>
    <name evidence="3" type="ORF">NE579_04230</name>
</gene>
<feature type="transmembrane region" description="Helical" evidence="1">
    <location>
        <begin position="47"/>
        <end position="68"/>
    </location>
</feature>
<dbReference type="EMBL" id="JAKNJB010000003">
    <property type="protein sequence ID" value="MCG4525929.1"/>
    <property type="molecule type" value="Genomic_DNA"/>
</dbReference>
<dbReference type="RefSeq" id="WP_050617479.1">
    <property type="nucleotide sequence ID" value="NZ_JAKNJB010000003.1"/>
</dbReference>
<dbReference type="EMBL" id="JANFYS010000006">
    <property type="protein sequence ID" value="MCQ4769677.1"/>
    <property type="molecule type" value="Genomic_DNA"/>
</dbReference>
<keyword evidence="4" id="KW-1185">Reference proteome</keyword>
<evidence type="ECO:0000313" key="3">
    <source>
        <dbReference type="EMBL" id="MCQ4769677.1"/>
    </source>
</evidence>
<sequence>MLDKWLAAGRLAIKDMDLEDVAALKLCLMALGILIGLGIPLKKRSAAAVLSSILFVGTYIPLMVRFFGALTRTRED</sequence>
<reference evidence="3" key="2">
    <citation type="submission" date="2022-06" db="EMBL/GenBank/DDBJ databases">
        <title>Isolation of gut microbiota from human fecal samples.</title>
        <authorList>
            <person name="Pamer E.G."/>
            <person name="Barat B."/>
            <person name="Waligurski E."/>
            <person name="Medina S."/>
            <person name="Paddock L."/>
            <person name="Mostad J."/>
        </authorList>
    </citation>
    <scope>NUCLEOTIDE SEQUENCE</scope>
    <source>
        <strain evidence="3">DFI.9.91</strain>
    </source>
</reference>
<dbReference type="AlphaFoldDB" id="A0AAW5JK86"/>
<keyword evidence="1" id="KW-1133">Transmembrane helix</keyword>
<keyword evidence="1" id="KW-0472">Membrane</keyword>
<evidence type="ECO:0000256" key="1">
    <source>
        <dbReference type="SAM" id="Phobius"/>
    </source>
</evidence>
<comment type="caution">
    <text evidence="3">The sequence shown here is derived from an EMBL/GenBank/DDBJ whole genome shotgun (WGS) entry which is preliminary data.</text>
</comment>
<dbReference type="Proteomes" id="UP001200313">
    <property type="component" value="Unassembled WGS sequence"/>
</dbReference>
<keyword evidence="1" id="KW-0812">Transmembrane</keyword>
<reference evidence="2 4" key="1">
    <citation type="submission" date="2022-01" db="EMBL/GenBank/DDBJ databases">
        <title>Collection of gut derived symbiotic bacterial strains cultured from healthy donors.</title>
        <authorList>
            <person name="Lin H."/>
            <person name="Kohout C."/>
            <person name="Waligurski E."/>
            <person name="Pamer E.G."/>
        </authorList>
    </citation>
    <scope>NUCLEOTIDE SEQUENCE [LARGE SCALE GENOMIC DNA]</scope>
    <source>
        <strain evidence="2 4">DFI.3.7</strain>
    </source>
</reference>
<name>A0AAW5JK86_9FIRM</name>
<protein>
    <submittedName>
        <fullName evidence="3">Permease of phosphate ABC transporter</fullName>
    </submittedName>
</protein>
<dbReference type="Proteomes" id="UP001204562">
    <property type="component" value="Unassembled WGS sequence"/>
</dbReference>
<proteinExistence type="predicted"/>
<evidence type="ECO:0000313" key="2">
    <source>
        <dbReference type="EMBL" id="MCG4525929.1"/>
    </source>
</evidence>
<feature type="transmembrane region" description="Helical" evidence="1">
    <location>
        <begin position="21"/>
        <end position="41"/>
    </location>
</feature>